<protein>
    <submittedName>
        <fullName evidence="1">Uncharacterized protein</fullName>
    </submittedName>
</protein>
<reference evidence="1 2" key="1">
    <citation type="journal article" date="2018" name="Int. J. Syst. Evol. Microbiol.">
        <title>Whole-genome-based revisit of Photorhabdus phylogeny: proposal for the elevation of most Photorhabdus subspecies to the species level and description of one novel species Photorhabdus bodei sp. nov., and one novel subspecies Photorhabdus laumondii subsp. clarkei subsp. nov.</title>
        <authorList>
            <person name="Machado R.A.R."/>
            <person name="Wuthrich D."/>
            <person name="Kuhnert P."/>
            <person name="Arce C.C.M."/>
            <person name="Thonen L."/>
            <person name="Ruiz C."/>
            <person name="Zhang X."/>
            <person name="Robert C.A.M."/>
            <person name="Karimi J."/>
            <person name="Kamali S."/>
            <person name="Ma J."/>
            <person name="Bruggmann R."/>
            <person name="Erb M."/>
        </authorList>
    </citation>
    <scope>NUCLEOTIDE SEQUENCE [LARGE SCALE GENOMIC DNA]</scope>
    <source>
        <strain evidence="1 2">BOJ-47</strain>
    </source>
</reference>
<sequence length="310" mass="35924">MQFERLLELNSIDDMSIQVKKIGNDNIPLMVVDNFLKYPEMVREFALSLNYNKPVGSDLWPGIQAVASLNRKNIEEFIVRYYLEPILGLDCSNYHFPAVRPGTKADQWSSWFLLTRFGAVTMPFDEAPWAKNPHVDYFGFIASVLYLSLPEQSRGGTVFIRHRETGIETIPPTALGLPDRLRCILKETRSHEIIYGKIFDEWWAEHGKSWDHEEPLKKDEGQVLTEKGFDIVCQRIMTGNTPTSGYLTQSNPVWEITDQVDVAFNRLVLYPTWHLHSISWDPTWYGKTLAERRLTMMNWLNFPVEGLSHK</sequence>
<evidence type="ECO:0000313" key="2">
    <source>
        <dbReference type="Proteomes" id="UP000250870"/>
    </source>
</evidence>
<dbReference type="EMBL" id="NSCI01000028">
    <property type="protein sequence ID" value="RAW86912.1"/>
    <property type="molecule type" value="Genomic_DNA"/>
</dbReference>
<name>A0A329VBP0_9GAMM</name>
<dbReference type="RefSeq" id="WP_113026608.1">
    <property type="nucleotide sequence ID" value="NZ_CAWNWQ010000028.1"/>
</dbReference>
<accession>A0A329VBP0</accession>
<proteinExistence type="predicted"/>
<dbReference type="Pfam" id="PF20043">
    <property type="entry name" value="DUF6445"/>
    <property type="match status" value="2"/>
</dbReference>
<dbReference type="AlphaFoldDB" id="A0A329VBP0"/>
<organism evidence="1 2">
    <name type="scientific">Photorhabdus laumondii subsp. clarkei</name>
    <dbReference type="NCBI Taxonomy" id="2029685"/>
    <lineage>
        <taxon>Bacteria</taxon>
        <taxon>Pseudomonadati</taxon>
        <taxon>Pseudomonadota</taxon>
        <taxon>Gammaproteobacteria</taxon>
        <taxon>Enterobacterales</taxon>
        <taxon>Morganellaceae</taxon>
        <taxon>Photorhabdus</taxon>
    </lineage>
</organism>
<gene>
    <name evidence="1" type="ORF">CKY01_17545</name>
</gene>
<comment type="caution">
    <text evidence="1">The sequence shown here is derived from an EMBL/GenBank/DDBJ whole genome shotgun (WGS) entry which is preliminary data.</text>
</comment>
<dbReference type="InterPro" id="IPR045617">
    <property type="entry name" value="DUF6445"/>
</dbReference>
<dbReference type="Proteomes" id="UP000250870">
    <property type="component" value="Unassembled WGS sequence"/>
</dbReference>
<evidence type="ECO:0000313" key="1">
    <source>
        <dbReference type="EMBL" id="RAW86912.1"/>
    </source>
</evidence>